<dbReference type="PANTHER" id="PTHR43479">
    <property type="entry name" value="ACREF/ENVCD OPERON REPRESSOR-RELATED"/>
    <property type="match status" value="1"/>
</dbReference>
<dbReference type="PROSITE" id="PS50977">
    <property type="entry name" value="HTH_TETR_2"/>
    <property type="match status" value="1"/>
</dbReference>
<keyword evidence="5" id="KW-1185">Reference proteome</keyword>
<dbReference type="AlphaFoldDB" id="A0A4R3JZ25"/>
<dbReference type="Gene3D" id="1.10.357.10">
    <property type="entry name" value="Tetracycline Repressor, domain 2"/>
    <property type="match status" value="1"/>
</dbReference>
<evidence type="ECO:0000313" key="4">
    <source>
        <dbReference type="EMBL" id="TCS72347.1"/>
    </source>
</evidence>
<dbReference type="RefSeq" id="WP_132384230.1">
    <property type="nucleotide sequence ID" value="NZ_SLZZ01000053.1"/>
</dbReference>
<evidence type="ECO:0000256" key="1">
    <source>
        <dbReference type="ARBA" id="ARBA00023125"/>
    </source>
</evidence>
<evidence type="ECO:0000259" key="3">
    <source>
        <dbReference type="PROSITE" id="PS50977"/>
    </source>
</evidence>
<dbReference type="Pfam" id="PF00440">
    <property type="entry name" value="TetR_N"/>
    <property type="match status" value="1"/>
</dbReference>
<feature type="domain" description="HTH tetR-type" evidence="3">
    <location>
        <begin position="6"/>
        <end position="66"/>
    </location>
</feature>
<dbReference type="PANTHER" id="PTHR43479:SF7">
    <property type="entry name" value="TETR-FAMILY TRANSCRIPTIONAL REGULATOR"/>
    <property type="match status" value="1"/>
</dbReference>
<feature type="DNA-binding region" description="H-T-H motif" evidence="2">
    <location>
        <begin position="29"/>
        <end position="48"/>
    </location>
</feature>
<accession>A0A4R3JZ25</accession>
<dbReference type="GO" id="GO:0003677">
    <property type="term" value="F:DNA binding"/>
    <property type="evidence" value="ECO:0007669"/>
    <property type="project" value="UniProtKB-UniRule"/>
</dbReference>
<keyword evidence="1 2" id="KW-0238">DNA-binding</keyword>
<dbReference type="Proteomes" id="UP000295726">
    <property type="component" value="Unassembled WGS sequence"/>
</dbReference>
<proteinExistence type="predicted"/>
<dbReference type="InterPro" id="IPR050624">
    <property type="entry name" value="HTH-type_Tx_Regulator"/>
</dbReference>
<dbReference type="SUPFAM" id="SSF46689">
    <property type="entry name" value="Homeodomain-like"/>
    <property type="match status" value="1"/>
</dbReference>
<dbReference type="InterPro" id="IPR009057">
    <property type="entry name" value="Homeodomain-like_sf"/>
</dbReference>
<name>A0A4R3JZ25_9FIRM</name>
<organism evidence="4 5">
    <name type="scientific">Muricomes intestini</name>
    <dbReference type="NCBI Taxonomy" id="1796634"/>
    <lineage>
        <taxon>Bacteria</taxon>
        <taxon>Bacillati</taxon>
        <taxon>Bacillota</taxon>
        <taxon>Clostridia</taxon>
        <taxon>Lachnospirales</taxon>
        <taxon>Lachnospiraceae</taxon>
        <taxon>Muricomes</taxon>
    </lineage>
</organism>
<dbReference type="Pfam" id="PF14278">
    <property type="entry name" value="TetR_C_8"/>
    <property type="match status" value="1"/>
</dbReference>
<dbReference type="InterPro" id="IPR039532">
    <property type="entry name" value="TetR_C_Firmicutes"/>
</dbReference>
<gene>
    <name evidence="4" type="ORF">EDD59_1536</name>
</gene>
<evidence type="ECO:0000256" key="2">
    <source>
        <dbReference type="PROSITE-ProRule" id="PRU00335"/>
    </source>
</evidence>
<reference evidence="4 5" key="1">
    <citation type="submission" date="2019-03" db="EMBL/GenBank/DDBJ databases">
        <title>Genomic Encyclopedia of Type Strains, Phase IV (KMG-IV): sequencing the most valuable type-strain genomes for metagenomic binning, comparative biology and taxonomic classification.</title>
        <authorList>
            <person name="Goeker M."/>
        </authorList>
    </citation>
    <scope>NUCLEOTIDE SEQUENCE [LARGE SCALE GENOMIC DNA]</scope>
    <source>
        <strain evidence="4 5">DSM 29489</strain>
    </source>
</reference>
<protein>
    <submittedName>
        <fullName evidence="4">TetR family transcriptional regulator</fullName>
    </submittedName>
</protein>
<dbReference type="OrthoDB" id="9810250at2"/>
<dbReference type="InterPro" id="IPR001647">
    <property type="entry name" value="HTH_TetR"/>
</dbReference>
<comment type="caution">
    <text evidence="4">The sequence shown here is derived from an EMBL/GenBank/DDBJ whole genome shotgun (WGS) entry which is preliminary data.</text>
</comment>
<evidence type="ECO:0000313" key="5">
    <source>
        <dbReference type="Proteomes" id="UP000295726"/>
    </source>
</evidence>
<dbReference type="EMBL" id="SLZZ01000053">
    <property type="protein sequence ID" value="TCS72347.1"/>
    <property type="molecule type" value="Genomic_DNA"/>
</dbReference>
<sequence>MEDKKELTKDLLTTSFKELIMQIPFEKITIKMITDGAGVIRPTFYKHFQDKYEILEWILKKELADKIQILIDNDMEEDIFRLLCNCLEKDKELYKKLYAIEGPNSFDELMHHFIFNMLTSLKNKYPLKSSGELEIFPSEVMLRFYTFGLTGSLKHWIVHDSSYSAEQVCDAYNYIIHNSILELIDLPDSKS</sequence>